<proteinExistence type="predicted"/>
<dbReference type="GO" id="GO:0004842">
    <property type="term" value="F:ubiquitin-protein transferase activity"/>
    <property type="evidence" value="ECO:0007669"/>
    <property type="project" value="InterPro"/>
</dbReference>
<sequence length="117" mass="13197">YGGETEEGRKKREKKVEKLTNLLMRRRKKEGIAQRARSATFYQSVSTEEMKAIKTAMQTEFRGSGHWYRCVNGHSYSIGECGMAMEQNRCPECGAPVGGANYSFVKGNVHDVRVDSL</sequence>
<keyword evidence="5" id="KW-0862">Zinc</keyword>
<evidence type="ECO:0000259" key="7">
    <source>
        <dbReference type="PROSITE" id="PS51981"/>
    </source>
</evidence>
<comment type="caution">
    <text evidence="8">The sequence shown here is derived from an EMBL/GenBank/DDBJ whole genome shotgun (WGS) entry which is preliminary data.</text>
</comment>
<dbReference type="EMBL" id="JAENGY010001447">
    <property type="protein sequence ID" value="KAG6949251.1"/>
    <property type="molecule type" value="Genomic_DNA"/>
</dbReference>
<dbReference type="PANTHER" id="PTHR22605:SF16">
    <property type="entry name" value="E3 UBIQUITIN-PROTEIN LIGASE RNF213"/>
    <property type="match status" value="1"/>
</dbReference>
<dbReference type="GO" id="GO:0016887">
    <property type="term" value="F:ATP hydrolysis activity"/>
    <property type="evidence" value="ECO:0007669"/>
    <property type="project" value="InterPro"/>
</dbReference>
<evidence type="ECO:0000256" key="4">
    <source>
        <dbReference type="ARBA" id="ARBA00022771"/>
    </source>
</evidence>
<accession>A0A8J5IUZ3</accession>
<dbReference type="GO" id="GO:0005737">
    <property type="term" value="C:cytoplasm"/>
    <property type="evidence" value="ECO:0007669"/>
    <property type="project" value="UniProtKB-SubCell"/>
</dbReference>
<feature type="non-terminal residue" evidence="8">
    <location>
        <position position="1"/>
    </location>
</feature>
<dbReference type="Pfam" id="PF20173">
    <property type="entry name" value="ZnF_RZ-type"/>
    <property type="match status" value="1"/>
</dbReference>
<name>A0A8J5IUZ3_9STRA</name>
<evidence type="ECO:0000313" key="8">
    <source>
        <dbReference type="EMBL" id="KAG6949251.1"/>
    </source>
</evidence>
<dbReference type="Proteomes" id="UP000709295">
    <property type="component" value="Unassembled WGS sequence"/>
</dbReference>
<dbReference type="PANTHER" id="PTHR22605">
    <property type="entry name" value="RZ-TYPE DOMAIN-CONTAINING PROTEIN"/>
    <property type="match status" value="1"/>
</dbReference>
<keyword evidence="9" id="KW-1185">Reference proteome</keyword>
<dbReference type="GO" id="GO:0008270">
    <property type="term" value="F:zinc ion binding"/>
    <property type="evidence" value="ECO:0007669"/>
    <property type="project" value="UniProtKB-KW"/>
</dbReference>
<evidence type="ECO:0000256" key="6">
    <source>
        <dbReference type="ARBA" id="ARBA00022859"/>
    </source>
</evidence>
<reference evidence="8" key="1">
    <citation type="submission" date="2021-01" db="EMBL/GenBank/DDBJ databases">
        <title>Phytophthora aleatoria, a newly-described species from Pinus radiata is distinct from Phytophthora cactorum isolates based on comparative genomics.</title>
        <authorList>
            <person name="Mcdougal R."/>
            <person name="Panda P."/>
            <person name="Williams N."/>
            <person name="Studholme D.J."/>
        </authorList>
    </citation>
    <scope>NUCLEOTIDE SEQUENCE</scope>
    <source>
        <strain evidence="8">NZFS 4037</strain>
    </source>
</reference>
<dbReference type="GO" id="GO:0002376">
    <property type="term" value="P:immune system process"/>
    <property type="evidence" value="ECO:0007669"/>
    <property type="project" value="UniProtKB-KW"/>
</dbReference>
<evidence type="ECO:0000313" key="9">
    <source>
        <dbReference type="Proteomes" id="UP000709295"/>
    </source>
</evidence>
<dbReference type="AlphaFoldDB" id="A0A8J5IUZ3"/>
<evidence type="ECO:0000256" key="3">
    <source>
        <dbReference type="ARBA" id="ARBA00022723"/>
    </source>
</evidence>
<organism evidence="8 9">
    <name type="scientific">Phytophthora aleatoria</name>
    <dbReference type="NCBI Taxonomy" id="2496075"/>
    <lineage>
        <taxon>Eukaryota</taxon>
        <taxon>Sar</taxon>
        <taxon>Stramenopiles</taxon>
        <taxon>Oomycota</taxon>
        <taxon>Peronosporomycetes</taxon>
        <taxon>Peronosporales</taxon>
        <taxon>Peronosporaceae</taxon>
        <taxon>Phytophthora</taxon>
    </lineage>
</organism>
<evidence type="ECO:0000256" key="5">
    <source>
        <dbReference type="ARBA" id="ARBA00022833"/>
    </source>
</evidence>
<dbReference type="InterPro" id="IPR046439">
    <property type="entry name" value="ZF_RZ_dom"/>
</dbReference>
<protein>
    <recommendedName>
        <fullName evidence="7">RZ-type domain-containing protein</fullName>
    </recommendedName>
</protein>
<gene>
    <name evidence="8" type="ORF">JG688_00014700</name>
</gene>
<feature type="domain" description="RZ-type" evidence="7">
    <location>
        <begin position="45"/>
        <end position="117"/>
    </location>
</feature>
<evidence type="ECO:0000256" key="1">
    <source>
        <dbReference type="ARBA" id="ARBA00004496"/>
    </source>
</evidence>
<comment type="subcellular location">
    <subcellularLocation>
        <location evidence="1">Cytoplasm</location>
    </subcellularLocation>
</comment>
<dbReference type="PROSITE" id="PS51981">
    <property type="entry name" value="ZF_RZ"/>
    <property type="match status" value="1"/>
</dbReference>
<keyword evidence="3" id="KW-0479">Metal-binding</keyword>
<evidence type="ECO:0000256" key="2">
    <source>
        <dbReference type="ARBA" id="ARBA00022490"/>
    </source>
</evidence>
<keyword evidence="2" id="KW-0963">Cytoplasm</keyword>
<dbReference type="InterPro" id="IPR031248">
    <property type="entry name" value="RNF213"/>
</dbReference>
<keyword evidence="4" id="KW-0863">Zinc-finger</keyword>
<keyword evidence="6" id="KW-0391">Immunity</keyword>